<feature type="chain" id="PRO_5047236102" description="Glycosyl hydrolase family 95 catalytic domain-containing protein" evidence="1">
    <location>
        <begin position="21"/>
        <end position="774"/>
    </location>
</feature>
<dbReference type="PROSITE" id="PS51257">
    <property type="entry name" value="PROKAR_LIPOPROTEIN"/>
    <property type="match status" value="1"/>
</dbReference>
<dbReference type="Gene3D" id="1.50.10.10">
    <property type="match status" value="1"/>
</dbReference>
<evidence type="ECO:0000313" key="4">
    <source>
        <dbReference type="Proteomes" id="UP001370348"/>
    </source>
</evidence>
<organism evidence="3 4">
    <name type="scientific">Pendulispora albinea</name>
    <dbReference type="NCBI Taxonomy" id="2741071"/>
    <lineage>
        <taxon>Bacteria</taxon>
        <taxon>Pseudomonadati</taxon>
        <taxon>Myxococcota</taxon>
        <taxon>Myxococcia</taxon>
        <taxon>Myxococcales</taxon>
        <taxon>Sorangiineae</taxon>
        <taxon>Pendulisporaceae</taxon>
        <taxon>Pendulispora</taxon>
    </lineage>
</organism>
<dbReference type="RefSeq" id="WP_394825454.1">
    <property type="nucleotide sequence ID" value="NZ_CP089984.1"/>
</dbReference>
<dbReference type="Proteomes" id="UP001370348">
    <property type="component" value="Chromosome"/>
</dbReference>
<reference evidence="3 4" key="1">
    <citation type="submission" date="2021-12" db="EMBL/GenBank/DDBJ databases">
        <title>Discovery of the Pendulisporaceae a myxobacterial family with distinct sporulation behavior and unique specialized metabolism.</title>
        <authorList>
            <person name="Garcia R."/>
            <person name="Popoff A."/>
            <person name="Bader C.D."/>
            <person name="Loehr J."/>
            <person name="Walesch S."/>
            <person name="Walt C."/>
            <person name="Boldt J."/>
            <person name="Bunk B."/>
            <person name="Haeckl F.J.F.P.J."/>
            <person name="Gunesch A.P."/>
            <person name="Birkelbach J."/>
            <person name="Nuebel U."/>
            <person name="Pietschmann T."/>
            <person name="Bach T."/>
            <person name="Mueller R."/>
        </authorList>
    </citation>
    <scope>NUCLEOTIDE SEQUENCE [LARGE SCALE GENOMIC DNA]</scope>
    <source>
        <strain evidence="3 4">MSr11954</strain>
    </source>
</reference>
<evidence type="ECO:0000259" key="2">
    <source>
        <dbReference type="Pfam" id="PF22124"/>
    </source>
</evidence>
<dbReference type="InterPro" id="IPR008928">
    <property type="entry name" value="6-hairpin_glycosidase_sf"/>
</dbReference>
<evidence type="ECO:0000256" key="1">
    <source>
        <dbReference type="SAM" id="SignalP"/>
    </source>
</evidence>
<protein>
    <recommendedName>
        <fullName evidence="2">Glycosyl hydrolase family 95 catalytic domain-containing protein</fullName>
    </recommendedName>
</protein>
<accession>A0ABZ2LZT8</accession>
<evidence type="ECO:0000313" key="3">
    <source>
        <dbReference type="EMBL" id="WXB15820.1"/>
    </source>
</evidence>
<feature type="signal peptide" evidence="1">
    <location>
        <begin position="1"/>
        <end position="20"/>
    </location>
</feature>
<sequence length="774" mass="84261">MKRLWTRWIMRLMAGSVALAAACDGPTALESSAGSSAPSHVGAFAWSLDDTMSTDAAWSSYLGGLDPVWRSVPTSFYQGPFLGNGALGASVYQTGAAKRISFKLGDTRVRDHQGTGGSLFGNARLPIGELVLNTAGDVSDVDLRLSLWDAELSGTVTTTKGVLSVRAYVHAQRDVLVVSTTVKSGAEKAAWSFVPAQARSPRLDFKPAPDGLKTNPDPVLRTSGDGGTCTQNLAAGGQTVSQWQSAPDGKAQTLLLTVAHSYPESTAAAAASKTLAAARTKGASGLRAEHLGWWHAFYPKSFVSMSDTRFESFYWIQLYKMASATRRDRPVLSTTGPWLEKTPWPGVWWNLNVQLEYWLIDATNHRELDSLTASLDRYRENLVSNLPEDYRGDSVGMARTSQEDLVTATVALPGSSGDPEVGNLIWALHNAWLGYRHTMDDGVLRDLVFPLLRKSVNFYLHFLTKDAAGVYHLPRTFSPEYASTADCNYDLALLRWGASTLLAADARLGLHDPLAPTWQDVLEHLAPPPQDATNGFWIGADVQLTSSHRHYSHLLGFYPLYELDVTTSRANRDALTKSMAHWLGYTGALQGYTFTGSASMYALLREGDKARGQLVTLFDKYVQPNTMYKESGPVIETPLSGAQSMHDMLLQSWGNTVRVFPAVPAAWADVTLHNVRAEGAFVVSAVRRGGKTQFIRIKSLAGEPCRIDPGNLPGPYDVRALPDGRPVPFTTNGDGTLQVVLTRNDDVLLVTRGNTSNWTIAPAGKPTNRFWGLP</sequence>
<dbReference type="InterPro" id="IPR054363">
    <property type="entry name" value="GH95_cat"/>
</dbReference>
<name>A0ABZ2LZT8_9BACT</name>
<dbReference type="Pfam" id="PF22124">
    <property type="entry name" value="Glyco_hydro_95_cat"/>
    <property type="match status" value="1"/>
</dbReference>
<feature type="domain" description="Glycosyl hydrolase family 95 catalytic" evidence="2">
    <location>
        <begin position="319"/>
        <end position="630"/>
    </location>
</feature>
<dbReference type="InterPro" id="IPR012341">
    <property type="entry name" value="6hp_glycosidase-like_sf"/>
</dbReference>
<keyword evidence="4" id="KW-1185">Reference proteome</keyword>
<proteinExistence type="predicted"/>
<dbReference type="PANTHER" id="PTHR31084">
    <property type="entry name" value="ALPHA-L-FUCOSIDASE 2"/>
    <property type="match status" value="1"/>
</dbReference>
<dbReference type="SUPFAM" id="SSF48208">
    <property type="entry name" value="Six-hairpin glycosidases"/>
    <property type="match status" value="1"/>
</dbReference>
<keyword evidence="1" id="KW-0732">Signal</keyword>
<dbReference type="EMBL" id="CP089984">
    <property type="protein sequence ID" value="WXB15820.1"/>
    <property type="molecule type" value="Genomic_DNA"/>
</dbReference>
<dbReference type="PANTHER" id="PTHR31084:SF0">
    <property type="entry name" value="ALPHA-L-FUCOSIDASE 2"/>
    <property type="match status" value="1"/>
</dbReference>
<gene>
    <name evidence="3" type="ORF">LZC94_00815</name>
</gene>